<dbReference type="Pfam" id="PF00168">
    <property type="entry name" value="C2"/>
    <property type="match status" value="1"/>
</dbReference>
<dbReference type="Proteomes" id="UP001604277">
    <property type="component" value="Unassembled WGS sequence"/>
</dbReference>
<reference evidence="3" key="1">
    <citation type="submission" date="2024-07" db="EMBL/GenBank/DDBJ databases">
        <title>Two chromosome-level genome assemblies of Korean endemic species Abeliophyllum distichum and Forsythia ovata (Oleaceae).</title>
        <authorList>
            <person name="Jang H."/>
        </authorList>
    </citation>
    <scope>NUCLEOTIDE SEQUENCE [LARGE SCALE GENOMIC DNA]</scope>
</reference>
<sequence>MDCRRLEIIIISANNLPKVEDLKVYAKVSVAGKSETEWRTPVDITGGTNPQWKYKISYTVEEEVVQHHGVDLNIKLYSEQKFKDKYVGEVKLSLKKLFDEKDSGESRISCSVQMNDGGNGTLNISYSFGEIYVVKKPSIFVRSFQFLLASFVGCPPNVCIDVDVTKP</sequence>
<dbReference type="EMBL" id="JBFOLJ010000007">
    <property type="protein sequence ID" value="KAL2520051.1"/>
    <property type="molecule type" value="Genomic_DNA"/>
</dbReference>
<proteinExistence type="predicted"/>
<dbReference type="PROSITE" id="PS50004">
    <property type="entry name" value="C2"/>
    <property type="match status" value="1"/>
</dbReference>
<gene>
    <name evidence="2" type="ORF">Fot_23974</name>
</gene>
<comment type="caution">
    <text evidence="2">The sequence shown here is derived from an EMBL/GenBank/DDBJ whole genome shotgun (WGS) entry which is preliminary data.</text>
</comment>
<evidence type="ECO:0000259" key="1">
    <source>
        <dbReference type="PROSITE" id="PS50004"/>
    </source>
</evidence>
<keyword evidence="3" id="KW-1185">Reference proteome</keyword>
<dbReference type="Gene3D" id="2.60.40.150">
    <property type="entry name" value="C2 domain"/>
    <property type="match status" value="1"/>
</dbReference>
<name>A0ABD1U4V3_9LAMI</name>
<feature type="domain" description="C2" evidence="1">
    <location>
        <begin position="1"/>
        <end position="107"/>
    </location>
</feature>
<dbReference type="PANTHER" id="PTHR32246">
    <property type="entry name" value="INGRESSION PROTEIN FIC1"/>
    <property type="match status" value="1"/>
</dbReference>
<dbReference type="SMART" id="SM00239">
    <property type="entry name" value="C2"/>
    <property type="match status" value="1"/>
</dbReference>
<organism evidence="2 3">
    <name type="scientific">Forsythia ovata</name>
    <dbReference type="NCBI Taxonomy" id="205694"/>
    <lineage>
        <taxon>Eukaryota</taxon>
        <taxon>Viridiplantae</taxon>
        <taxon>Streptophyta</taxon>
        <taxon>Embryophyta</taxon>
        <taxon>Tracheophyta</taxon>
        <taxon>Spermatophyta</taxon>
        <taxon>Magnoliopsida</taxon>
        <taxon>eudicotyledons</taxon>
        <taxon>Gunneridae</taxon>
        <taxon>Pentapetalae</taxon>
        <taxon>asterids</taxon>
        <taxon>lamiids</taxon>
        <taxon>Lamiales</taxon>
        <taxon>Oleaceae</taxon>
        <taxon>Forsythieae</taxon>
        <taxon>Forsythia</taxon>
    </lineage>
</organism>
<dbReference type="AlphaFoldDB" id="A0ABD1U4V3"/>
<protein>
    <recommendedName>
        <fullName evidence="1">C2 domain-containing protein</fullName>
    </recommendedName>
</protein>
<dbReference type="InterPro" id="IPR035892">
    <property type="entry name" value="C2_domain_sf"/>
</dbReference>
<dbReference type="SUPFAM" id="SSF49562">
    <property type="entry name" value="C2 domain (Calcium/lipid-binding domain, CaLB)"/>
    <property type="match status" value="1"/>
</dbReference>
<accession>A0ABD1U4V3</accession>
<dbReference type="PANTHER" id="PTHR32246:SF22">
    <property type="entry name" value="C2 DOMAIN-CONTAINING PROTEIN"/>
    <property type="match status" value="1"/>
</dbReference>
<dbReference type="InterPro" id="IPR000008">
    <property type="entry name" value="C2_dom"/>
</dbReference>
<evidence type="ECO:0000313" key="2">
    <source>
        <dbReference type="EMBL" id="KAL2520051.1"/>
    </source>
</evidence>
<evidence type="ECO:0000313" key="3">
    <source>
        <dbReference type="Proteomes" id="UP001604277"/>
    </source>
</evidence>